<organism evidence="13 14">
    <name type="scientific">Trichoplusia ni</name>
    <name type="common">Cabbage looper</name>
    <dbReference type="NCBI Taxonomy" id="7111"/>
    <lineage>
        <taxon>Eukaryota</taxon>
        <taxon>Metazoa</taxon>
        <taxon>Ecdysozoa</taxon>
        <taxon>Arthropoda</taxon>
        <taxon>Hexapoda</taxon>
        <taxon>Insecta</taxon>
        <taxon>Pterygota</taxon>
        <taxon>Neoptera</taxon>
        <taxon>Endopterygota</taxon>
        <taxon>Lepidoptera</taxon>
        <taxon>Glossata</taxon>
        <taxon>Ditrysia</taxon>
        <taxon>Noctuoidea</taxon>
        <taxon>Noctuidae</taxon>
        <taxon>Plusiinae</taxon>
        <taxon>Trichoplusia</taxon>
    </lineage>
</organism>
<evidence type="ECO:0000256" key="1">
    <source>
        <dbReference type="ARBA" id="ARBA00022722"/>
    </source>
</evidence>
<evidence type="ECO:0000256" key="2">
    <source>
        <dbReference type="ARBA" id="ARBA00022723"/>
    </source>
</evidence>
<dbReference type="Proteomes" id="UP000322000">
    <property type="component" value="Chromosome 1"/>
</dbReference>
<dbReference type="EC" id="3.1.-.-" evidence="11"/>
<dbReference type="InterPro" id="IPR050381">
    <property type="entry name" value="SLX1_endonuclease"/>
</dbReference>
<keyword evidence="10 11" id="KW-0539">Nucleus</keyword>
<feature type="domain" description="GIY-YIG" evidence="12">
    <location>
        <begin position="11"/>
        <end position="98"/>
    </location>
</feature>
<reference evidence="14" key="1">
    <citation type="submission" date="2025-08" db="UniProtKB">
        <authorList>
            <consortium name="RefSeq"/>
        </authorList>
    </citation>
    <scope>IDENTIFICATION</scope>
</reference>
<dbReference type="HAMAP" id="MF_03100">
    <property type="entry name" value="Endonuc_su_Slx1"/>
    <property type="match status" value="1"/>
</dbReference>
<evidence type="ECO:0000256" key="6">
    <source>
        <dbReference type="ARBA" id="ARBA00022801"/>
    </source>
</evidence>
<dbReference type="GO" id="GO:0017108">
    <property type="term" value="F:5'-flap endonuclease activity"/>
    <property type="evidence" value="ECO:0007669"/>
    <property type="project" value="InterPro"/>
</dbReference>
<evidence type="ECO:0000256" key="8">
    <source>
        <dbReference type="ARBA" id="ARBA00023172"/>
    </source>
</evidence>
<dbReference type="InterPro" id="IPR048749">
    <property type="entry name" value="SLX1_C"/>
</dbReference>
<evidence type="ECO:0000256" key="9">
    <source>
        <dbReference type="ARBA" id="ARBA00023204"/>
    </source>
</evidence>
<evidence type="ECO:0000256" key="10">
    <source>
        <dbReference type="ARBA" id="ARBA00023242"/>
    </source>
</evidence>
<keyword evidence="13" id="KW-1185">Reference proteome</keyword>
<dbReference type="InParanoid" id="A0A7E5VFN2"/>
<comment type="caution">
    <text evidence="11">Lacks conserved residue(s) required for the propagation of feature annotation.</text>
</comment>
<dbReference type="AlphaFoldDB" id="A0A7E5VFN2"/>
<protein>
    <recommendedName>
        <fullName evidence="11">Structure-specific endonuclease subunit SLX1 homolog</fullName>
        <ecNumber evidence="11">3.1.-.-</ecNumber>
    </recommendedName>
</protein>
<comment type="subcellular location">
    <subcellularLocation>
        <location evidence="11">Nucleus</location>
    </subcellularLocation>
</comment>
<evidence type="ECO:0000259" key="12">
    <source>
        <dbReference type="PROSITE" id="PS50164"/>
    </source>
</evidence>
<dbReference type="KEGG" id="tnl:113493349"/>
<dbReference type="InterPro" id="IPR035901">
    <property type="entry name" value="GIY-YIG_endonuc_sf"/>
</dbReference>
<dbReference type="Gene3D" id="3.40.1440.10">
    <property type="entry name" value="GIY-YIG endonuclease"/>
    <property type="match status" value="1"/>
</dbReference>
<proteinExistence type="inferred from homology"/>
<dbReference type="GO" id="GO:0008270">
    <property type="term" value="F:zinc ion binding"/>
    <property type="evidence" value="ECO:0007669"/>
    <property type="project" value="UniProtKB-KW"/>
</dbReference>
<dbReference type="CTD" id="40578"/>
<dbReference type="FunCoup" id="A0A7E5VFN2">
    <property type="interactions" value="810"/>
</dbReference>
<keyword evidence="2" id="KW-0479">Metal-binding</keyword>
<dbReference type="GO" id="GO:0033557">
    <property type="term" value="C:Slx1-Slx4 complex"/>
    <property type="evidence" value="ECO:0007669"/>
    <property type="project" value="UniProtKB-UniRule"/>
</dbReference>
<accession>A0A7E5VFN2</accession>
<dbReference type="GO" id="GO:0008821">
    <property type="term" value="F:crossover junction DNA endonuclease activity"/>
    <property type="evidence" value="ECO:0007669"/>
    <property type="project" value="TreeGrafter"/>
</dbReference>
<dbReference type="PROSITE" id="PS50164">
    <property type="entry name" value="GIY_YIG"/>
    <property type="match status" value="1"/>
</dbReference>
<dbReference type="SUPFAM" id="SSF82771">
    <property type="entry name" value="GIY-YIG endonuclease"/>
    <property type="match status" value="1"/>
</dbReference>
<dbReference type="Pfam" id="PF21202">
    <property type="entry name" value="SLX1_C"/>
    <property type="match status" value="1"/>
</dbReference>
<dbReference type="GeneID" id="113493349"/>
<dbReference type="Gene3D" id="3.30.40.10">
    <property type="entry name" value="Zinc/RING finger domain, C3HC4 (zinc finger)"/>
    <property type="match status" value="1"/>
</dbReference>
<evidence type="ECO:0000313" key="14">
    <source>
        <dbReference type="RefSeq" id="XP_026727090.1"/>
    </source>
</evidence>
<gene>
    <name evidence="14" type="primary">LOC113493349</name>
</gene>
<dbReference type="FunFam" id="3.40.1440.10:FF:000008">
    <property type="entry name" value="Structure-specific endonuclease subunit SLX1 homolog"/>
    <property type="match status" value="1"/>
</dbReference>
<keyword evidence="7" id="KW-0862">Zinc</keyword>
<evidence type="ECO:0000256" key="3">
    <source>
        <dbReference type="ARBA" id="ARBA00022759"/>
    </source>
</evidence>
<dbReference type="InterPro" id="IPR013083">
    <property type="entry name" value="Znf_RING/FYVE/PHD"/>
</dbReference>
<dbReference type="CDD" id="cd10455">
    <property type="entry name" value="GIY-YIG_SLX1"/>
    <property type="match status" value="1"/>
</dbReference>
<name>A0A7E5VFN2_TRINI</name>
<evidence type="ECO:0000256" key="5">
    <source>
        <dbReference type="ARBA" id="ARBA00022771"/>
    </source>
</evidence>
<dbReference type="PANTHER" id="PTHR20208:SF10">
    <property type="entry name" value="STRUCTURE-SPECIFIC ENDONUCLEASE SUBUNIT SLX1"/>
    <property type="match status" value="1"/>
</dbReference>
<sequence>MSDIVPEIVEDFFGVYLLYCINPRYKGRTYIGYTRDPNRRIMQHNRGTWAGGAHRTNNKGPWKMVMIVHGFPNNISALRFEWAWQNPTKTIRLQHLNLKKVPRKESEFKFKLRVLSEMLRVGPWFRLPLIIRWLETEYIEEFPPERKPPDHMTIVQGPVKSRNLKRKLLNTTFTEECLLCSNYINIGQAKTTCLNPSCELLAHITCLADLFLVPGEYVPIEGNCPFCSTKLKWGDIIRKMKGCAQPGEEVIGEECAEEECLEEECITEEDKADEYPSWFLDCNDDL</sequence>
<dbReference type="SMART" id="SM00465">
    <property type="entry name" value="GIYc"/>
    <property type="match status" value="1"/>
</dbReference>
<keyword evidence="9 11" id="KW-0234">DNA repair</keyword>
<keyword evidence="6 11" id="KW-0378">Hydrolase</keyword>
<evidence type="ECO:0000256" key="4">
    <source>
        <dbReference type="ARBA" id="ARBA00022763"/>
    </source>
</evidence>
<comment type="cofactor">
    <cofactor evidence="11">
        <name>a divalent metal cation</name>
        <dbReference type="ChEBI" id="CHEBI:60240"/>
    </cofactor>
</comment>
<dbReference type="InterPro" id="IPR027520">
    <property type="entry name" value="Slx1"/>
</dbReference>
<dbReference type="RefSeq" id="XP_026727090.1">
    <property type="nucleotide sequence ID" value="XM_026871289.1"/>
</dbReference>
<dbReference type="InterPro" id="IPR000305">
    <property type="entry name" value="GIY-YIG_endonuc"/>
</dbReference>
<dbReference type="GO" id="GO:0000724">
    <property type="term" value="P:double-strand break repair via homologous recombination"/>
    <property type="evidence" value="ECO:0007669"/>
    <property type="project" value="TreeGrafter"/>
</dbReference>
<dbReference type="OrthoDB" id="24645at2759"/>
<evidence type="ECO:0000313" key="13">
    <source>
        <dbReference type="Proteomes" id="UP000322000"/>
    </source>
</evidence>
<keyword evidence="3 11" id="KW-0255">Endonuclease</keyword>
<comment type="similarity">
    <text evidence="11">Belongs to the SLX1 family.</text>
</comment>
<dbReference type="Pfam" id="PF01541">
    <property type="entry name" value="GIY-YIG"/>
    <property type="match status" value="1"/>
</dbReference>
<keyword evidence="4 11" id="KW-0227">DNA damage</keyword>
<comment type="subunit">
    <text evidence="11">Forms a heterodimer with a member of the SLX4 family.</text>
</comment>
<keyword evidence="5" id="KW-0863">Zinc-finger</keyword>
<keyword evidence="8 11" id="KW-0233">DNA recombination</keyword>
<keyword evidence="1 11" id="KW-0540">Nuclease</keyword>
<dbReference type="PANTHER" id="PTHR20208">
    <property type="entry name" value="STRUCTURE-SPECIFIC ENDONUCLEASE SUBUNIT SLX1"/>
    <property type="match status" value="1"/>
</dbReference>
<evidence type="ECO:0000256" key="11">
    <source>
        <dbReference type="HAMAP-Rule" id="MF_03100"/>
    </source>
</evidence>
<comment type="function">
    <text evidence="11">Catalytic subunit of a heterodimeric structure-specific endonuclease that resolves DNA secondary structures generated during DNA repair and recombination. Has endonuclease activity towards branched DNA substrates, introducing single-strand cuts in duplex DNA close to junctions with ss-DNA.</text>
</comment>
<evidence type="ECO:0000256" key="7">
    <source>
        <dbReference type="ARBA" id="ARBA00022833"/>
    </source>
</evidence>